<sequence>MRHRIILGLTLAAFLSSCALYSSPKNVKVQIPSKFEYKINSTNSTLSQNWWENFNDPTLNNVIKTALENNLNYKIALKNIQIAQTYVGQNQSALLPTINATYSSTRNKPSLNQNLSPLTSSNKIYNLHQAGLSASYELDVWHQIQNSVNQAKANVKLSQADANVVKLTLLSNVAQTYFQLSALDLSIENFTKQLESAREILKLNEDQYKSGLINIEPVENAKTQTENIKTVLNNLIKQKQITQNTLAYYLGKYPEDFSIKPLIKGFDSQIYAKLIPPQVPSTVLTQRPDVKEAMYNVLSYAYAQKQALANFFPVFNLTANYGYASTNLSNFIENASNVWSFGLNILAPIFNYKKNTSIYERSKLQYEQAVLNYRNTVINSFNEVDSALASYKKDNEALLSYQKNYQSAKNLYDIYKAQYEAGTVDYITYLNYRINLLTAQYNFINQNLLVREDVISIYNALGMGLSSD</sequence>
<dbReference type="PROSITE" id="PS51257">
    <property type="entry name" value="PROKAR_LIPOPROTEIN"/>
    <property type="match status" value="1"/>
</dbReference>
<dbReference type="Proteomes" id="UP000194141">
    <property type="component" value="Unassembled WGS sequence"/>
</dbReference>
<dbReference type="GO" id="GO:0005886">
    <property type="term" value="C:plasma membrane"/>
    <property type="evidence" value="ECO:0007669"/>
    <property type="project" value="UniProtKB-SubCell"/>
</dbReference>
<dbReference type="RefSeq" id="WP_086034172.1">
    <property type="nucleotide sequence ID" value="NZ_MDSU01000018.1"/>
</dbReference>
<evidence type="ECO:0000313" key="5">
    <source>
        <dbReference type="Proteomes" id="UP000194141"/>
    </source>
</evidence>
<dbReference type="Gene3D" id="1.20.1600.10">
    <property type="entry name" value="Outer membrane efflux proteins (OEP)"/>
    <property type="match status" value="1"/>
</dbReference>
<dbReference type="GO" id="GO:0015562">
    <property type="term" value="F:efflux transmembrane transporter activity"/>
    <property type="evidence" value="ECO:0007669"/>
    <property type="project" value="InterPro"/>
</dbReference>
<feature type="chain" id="PRO_5011825300" evidence="2">
    <location>
        <begin position="23"/>
        <end position="468"/>
    </location>
</feature>
<dbReference type="Pfam" id="PF02321">
    <property type="entry name" value="OEP"/>
    <property type="match status" value="2"/>
</dbReference>
<comment type="similarity">
    <text evidence="1 2">Belongs to the outer membrane factor (OMF) (TC 1.B.17) family.</text>
</comment>
<dbReference type="SUPFAM" id="SSF56954">
    <property type="entry name" value="Outer membrane efflux proteins (OEP)"/>
    <property type="match status" value="1"/>
</dbReference>
<evidence type="ECO:0000256" key="1">
    <source>
        <dbReference type="ARBA" id="ARBA00007613"/>
    </source>
</evidence>
<proteinExistence type="inferred from homology"/>
<keyword evidence="2" id="KW-1134">Transmembrane beta strand</keyword>
<keyword evidence="5" id="KW-1185">Reference proteome</keyword>
<protein>
    <submittedName>
        <fullName evidence="4">RND efflux system, outer membrane lipoprotein CmeC</fullName>
    </submittedName>
</protein>
<keyword evidence="2" id="KW-0812">Transmembrane</keyword>
<dbReference type="STRING" id="1562698.DESAMIL20_1467"/>
<dbReference type="PANTHER" id="PTHR30203:SF33">
    <property type="entry name" value="BLR4455 PROTEIN"/>
    <property type="match status" value="1"/>
</dbReference>
<keyword evidence="2" id="KW-0732">Signal</keyword>
<dbReference type="InterPro" id="IPR010131">
    <property type="entry name" value="MdtP/NodT-like"/>
</dbReference>
<evidence type="ECO:0000256" key="2">
    <source>
        <dbReference type="RuleBase" id="RU362097"/>
    </source>
</evidence>
<feature type="coiled-coil region" evidence="3">
    <location>
        <begin position="187"/>
        <end position="238"/>
    </location>
</feature>
<comment type="subcellular location">
    <subcellularLocation>
        <location evidence="2">Cell membrane</location>
        <topology evidence="2">Lipid-anchor</topology>
    </subcellularLocation>
</comment>
<keyword evidence="2" id="KW-0472">Membrane</keyword>
<organism evidence="4 5">
    <name type="scientific">Desulfurella amilsii</name>
    <dbReference type="NCBI Taxonomy" id="1562698"/>
    <lineage>
        <taxon>Bacteria</taxon>
        <taxon>Pseudomonadati</taxon>
        <taxon>Campylobacterota</taxon>
        <taxon>Desulfurellia</taxon>
        <taxon>Desulfurellales</taxon>
        <taxon>Desulfurellaceae</taxon>
        <taxon>Desulfurella</taxon>
    </lineage>
</organism>
<gene>
    <name evidence="4" type="ORF">DESAMIL20_1467</name>
</gene>
<dbReference type="NCBIfam" id="TIGR01845">
    <property type="entry name" value="outer_NodT"/>
    <property type="match status" value="1"/>
</dbReference>
<comment type="caution">
    <text evidence="4">The sequence shown here is derived from an EMBL/GenBank/DDBJ whole genome shotgun (WGS) entry which is preliminary data.</text>
</comment>
<dbReference type="EMBL" id="MDSU01000018">
    <property type="protein sequence ID" value="OSS41914.1"/>
    <property type="molecule type" value="Genomic_DNA"/>
</dbReference>
<dbReference type="Gene3D" id="2.20.200.10">
    <property type="entry name" value="Outer membrane efflux proteins (OEP)"/>
    <property type="match status" value="1"/>
</dbReference>
<dbReference type="AlphaFoldDB" id="A0A1X4XWL9"/>
<evidence type="ECO:0000256" key="3">
    <source>
        <dbReference type="SAM" id="Coils"/>
    </source>
</evidence>
<reference evidence="4 5" key="1">
    <citation type="journal article" date="2017" name="Front. Microbiol.">
        <title>Genome Sequence of Desulfurella amilsii Strain TR1 and Comparative Genomics of Desulfurellaceae Family.</title>
        <authorList>
            <person name="Florentino A.P."/>
            <person name="Stams A.J."/>
            <person name="Sanchez-Andrea I."/>
        </authorList>
    </citation>
    <scope>NUCLEOTIDE SEQUENCE [LARGE SCALE GENOMIC DNA]</scope>
    <source>
        <strain evidence="4 5">TR1</strain>
    </source>
</reference>
<dbReference type="PANTHER" id="PTHR30203">
    <property type="entry name" value="OUTER MEMBRANE CATION EFFLUX PROTEIN"/>
    <property type="match status" value="1"/>
</dbReference>
<dbReference type="InterPro" id="IPR003423">
    <property type="entry name" value="OMP_efflux"/>
</dbReference>
<keyword evidence="3" id="KW-0175">Coiled coil</keyword>
<name>A0A1X4XWL9_9BACT</name>
<keyword evidence="2 4" id="KW-0449">Lipoprotein</keyword>
<keyword evidence="2" id="KW-0564">Palmitate</keyword>
<evidence type="ECO:0000313" key="4">
    <source>
        <dbReference type="EMBL" id="OSS41914.1"/>
    </source>
</evidence>
<accession>A0A1X4XWL9</accession>
<dbReference type="OrthoDB" id="9783163at2"/>
<feature type="signal peptide" evidence="2">
    <location>
        <begin position="1"/>
        <end position="22"/>
    </location>
</feature>